<organism evidence="2 3">
    <name type="scientific">Brevundimonas alba</name>
    <dbReference type="NCBI Taxonomy" id="74314"/>
    <lineage>
        <taxon>Bacteria</taxon>
        <taxon>Pseudomonadati</taxon>
        <taxon>Pseudomonadota</taxon>
        <taxon>Alphaproteobacteria</taxon>
        <taxon>Caulobacterales</taxon>
        <taxon>Caulobacteraceae</taxon>
        <taxon>Brevundimonas</taxon>
    </lineage>
</organism>
<dbReference type="InterPro" id="IPR037523">
    <property type="entry name" value="VOC_core"/>
</dbReference>
<evidence type="ECO:0000313" key="2">
    <source>
        <dbReference type="EMBL" id="NJC41066.1"/>
    </source>
</evidence>
<keyword evidence="2" id="KW-0560">Oxidoreductase</keyword>
<dbReference type="Proteomes" id="UP000587415">
    <property type="component" value="Unassembled WGS sequence"/>
</dbReference>
<keyword evidence="3" id="KW-1185">Reference proteome</keyword>
<dbReference type="AlphaFoldDB" id="A0A7X5YJE8"/>
<comment type="caution">
    <text evidence="2">The sequence shown here is derived from an EMBL/GenBank/DDBJ whole genome shotgun (WGS) entry which is preliminary data.</text>
</comment>
<dbReference type="GO" id="GO:0016829">
    <property type="term" value="F:lyase activity"/>
    <property type="evidence" value="ECO:0007669"/>
    <property type="project" value="UniProtKB-KW"/>
</dbReference>
<keyword evidence="2" id="KW-0456">Lyase</keyword>
<dbReference type="EMBL" id="JAATJM010000001">
    <property type="protein sequence ID" value="NJC41066.1"/>
    <property type="molecule type" value="Genomic_DNA"/>
</dbReference>
<name>A0A7X5YJE8_9CAUL</name>
<dbReference type="InterPro" id="IPR029068">
    <property type="entry name" value="Glyas_Bleomycin-R_OHBP_Dase"/>
</dbReference>
<dbReference type="InterPro" id="IPR004360">
    <property type="entry name" value="Glyas_Fos-R_dOase_dom"/>
</dbReference>
<keyword evidence="2" id="KW-0223">Dioxygenase</keyword>
<sequence length="144" mass="15443">METQSLHRGRLIDHVQLVVADLAASRRFYEAVFEVLGVPLGGEGDSWFWADELFISSVDSEAAAGRPTGRCHLAFQAGDRAAVEAFHRAGLAAGGKDNGAPGERPYHPGYYAAFLLDPDGNNIEAVFHGDADRSAPSVEITFQA</sequence>
<dbReference type="GO" id="GO:0051213">
    <property type="term" value="F:dioxygenase activity"/>
    <property type="evidence" value="ECO:0007669"/>
    <property type="project" value="UniProtKB-KW"/>
</dbReference>
<dbReference type="PANTHER" id="PTHR35006">
    <property type="entry name" value="GLYOXALASE FAMILY PROTEIN (AFU_ORTHOLOGUE AFUA_5G14830)"/>
    <property type="match status" value="1"/>
</dbReference>
<dbReference type="RefSeq" id="WP_168045891.1">
    <property type="nucleotide sequence ID" value="NZ_JAATJM010000001.1"/>
</dbReference>
<evidence type="ECO:0000259" key="1">
    <source>
        <dbReference type="PROSITE" id="PS51819"/>
    </source>
</evidence>
<dbReference type="CDD" id="cd07262">
    <property type="entry name" value="VOC_like"/>
    <property type="match status" value="1"/>
</dbReference>
<accession>A0A7X5YJE8</accession>
<protein>
    <submittedName>
        <fullName evidence="2">Catechol 2,3-dioxygenase-like lactoylglutathione lyase family enzyme</fullName>
    </submittedName>
</protein>
<dbReference type="SUPFAM" id="SSF54593">
    <property type="entry name" value="Glyoxalase/Bleomycin resistance protein/Dihydroxybiphenyl dioxygenase"/>
    <property type="match status" value="1"/>
</dbReference>
<gene>
    <name evidence="2" type="ORF">GGQ87_001324</name>
</gene>
<dbReference type="PROSITE" id="PS51819">
    <property type="entry name" value="VOC"/>
    <property type="match status" value="1"/>
</dbReference>
<dbReference type="PANTHER" id="PTHR35006:SF2">
    <property type="entry name" value="GLYOXALASE FAMILY PROTEIN (AFU_ORTHOLOGUE AFUA_5G14830)"/>
    <property type="match status" value="1"/>
</dbReference>
<proteinExistence type="predicted"/>
<dbReference type="Gene3D" id="3.10.180.10">
    <property type="entry name" value="2,3-Dihydroxybiphenyl 1,2-Dioxygenase, domain 1"/>
    <property type="match status" value="1"/>
</dbReference>
<dbReference type="Pfam" id="PF00903">
    <property type="entry name" value="Glyoxalase"/>
    <property type="match status" value="1"/>
</dbReference>
<evidence type="ECO:0000313" key="3">
    <source>
        <dbReference type="Proteomes" id="UP000587415"/>
    </source>
</evidence>
<feature type="domain" description="VOC" evidence="1">
    <location>
        <begin position="11"/>
        <end position="128"/>
    </location>
</feature>
<reference evidence="2 3" key="1">
    <citation type="submission" date="2020-03" db="EMBL/GenBank/DDBJ databases">
        <title>Genomic Encyclopedia of Type Strains, Phase IV (KMG-IV): sequencing the most valuable type-strain genomes for metagenomic binning, comparative biology and taxonomic classification.</title>
        <authorList>
            <person name="Goeker M."/>
        </authorList>
    </citation>
    <scope>NUCLEOTIDE SEQUENCE [LARGE SCALE GENOMIC DNA]</scope>
    <source>
        <strain evidence="2 3">DSM 4736</strain>
    </source>
</reference>